<evidence type="ECO:0000256" key="1">
    <source>
        <dbReference type="ARBA" id="ARBA00004374"/>
    </source>
</evidence>
<organism evidence="8 9">
    <name type="scientific">Postia placenta MAD-698-R-SB12</name>
    <dbReference type="NCBI Taxonomy" id="670580"/>
    <lineage>
        <taxon>Eukaryota</taxon>
        <taxon>Fungi</taxon>
        <taxon>Dikarya</taxon>
        <taxon>Basidiomycota</taxon>
        <taxon>Agaricomycotina</taxon>
        <taxon>Agaricomycetes</taxon>
        <taxon>Polyporales</taxon>
        <taxon>Adustoporiaceae</taxon>
        <taxon>Rhodonia</taxon>
    </lineage>
</organism>
<dbReference type="Proteomes" id="UP000194127">
    <property type="component" value="Unassembled WGS sequence"/>
</dbReference>
<reference evidence="8 9" key="1">
    <citation type="submission" date="2017-04" db="EMBL/GenBank/DDBJ databases">
        <title>Genome Sequence of the Model Brown-Rot Fungus Postia placenta SB12.</title>
        <authorList>
            <consortium name="DOE Joint Genome Institute"/>
            <person name="Gaskell J."/>
            <person name="Kersten P."/>
            <person name="Larrondo L.F."/>
            <person name="Canessa P."/>
            <person name="Martinez D."/>
            <person name="Hibbett D."/>
            <person name="Schmoll M."/>
            <person name="Kubicek C.P."/>
            <person name="Martinez A.T."/>
            <person name="Yadav J."/>
            <person name="Master E."/>
            <person name="Magnuson J.K."/>
            <person name="James T."/>
            <person name="Yaver D."/>
            <person name="Berka R."/>
            <person name="Labutti K."/>
            <person name="Lipzen A."/>
            <person name="Aerts A."/>
            <person name="Barry K."/>
            <person name="Henrissat B."/>
            <person name="Blanchette R."/>
            <person name="Grigoriev I."/>
            <person name="Cullen D."/>
        </authorList>
    </citation>
    <scope>NUCLEOTIDE SEQUENCE [LARGE SCALE GENOMIC DNA]</scope>
    <source>
        <strain evidence="8 9">MAD-698-R-SB12</strain>
    </source>
</reference>
<evidence type="ECO:0000256" key="6">
    <source>
        <dbReference type="SAM" id="MobiDB-lite"/>
    </source>
</evidence>
<evidence type="ECO:0000259" key="7">
    <source>
        <dbReference type="Pfam" id="PF01103"/>
    </source>
</evidence>
<name>A0A1X6MKS8_9APHY</name>
<dbReference type="RefSeq" id="XP_024333794.1">
    <property type="nucleotide sequence ID" value="XM_024487283.1"/>
</dbReference>
<evidence type="ECO:0000313" key="8">
    <source>
        <dbReference type="EMBL" id="OSX57000.1"/>
    </source>
</evidence>
<keyword evidence="9" id="KW-1185">Reference proteome</keyword>
<dbReference type="AlphaFoldDB" id="A0A1X6MKS8"/>
<dbReference type="OrthoDB" id="1724197at2759"/>
<evidence type="ECO:0000313" key="9">
    <source>
        <dbReference type="Proteomes" id="UP000194127"/>
    </source>
</evidence>
<keyword evidence="5" id="KW-0472">Membrane</keyword>
<protein>
    <recommendedName>
        <fullName evidence="7">Bacterial surface antigen (D15) domain-containing protein</fullName>
    </recommendedName>
</protein>
<feature type="region of interest" description="Disordered" evidence="6">
    <location>
        <begin position="1"/>
        <end position="26"/>
    </location>
</feature>
<dbReference type="Gene3D" id="2.40.160.50">
    <property type="entry name" value="membrane protein fhac: a member of the omp85/tpsb transporter family"/>
    <property type="match status" value="1"/>
</dbReference>
<dbReference type="Pfam" id="PF01103">
    <property type="entry name" value="Omp85"/>
    <property type="match status" value="1"/>
</dbReference>
<keyword evidence="4" id="KW-0812">Transmembrane</keyword>
<evidence type="ECO:0000256" key="5">
    <source>
        <dbReference type="ARBA" id="ARBA00023136"/>
    </source>
</evidence>
<dbReference type="GeneID" id="36332232"/>
<comment type="similarity">
    <text evidence="2">Belongs to the SAM50/omp85 family.</text>
</comment>
<evidence type="ECO:0000256" key="2">
    <source>
        <dbReference type="ARBA" id="ARBA00010913"/>
    </source>
</evidence>
<dbReference type="InterPro" id="IPR000184">
    <property type="entry name" value="Bac_surfAg_D15"/>
</dbReference>
<dbReference type="PANTHER" id="PTHR12815:SF18">
    <property type="entry name" value="SORTING AND ASSEMBLY MACHINERY COMPONENT 50 HOMOLOG"/>
    <property type="match status" value="1"/>
</dbReference>
<dbReference type="STRING" id="670580.A0A1X6MKS8"/>
<dbReference type="EMBL" id="KZ110610">
    <property type="protein sequence ID" value="OSX57000.1"/>
    <property type="molecule type" value="Genomic_DNA"/>
</dbReference>
<evidence type="ECO:0000256" key="3">
    <source>
        <dbReference type="ARBA" id="ARBA00022452"/>
    </source>
</evidence>
<dbReference type="GO" id="GO:0005741">
    <property type="term" value="C:mitochondrial outer membrane"/>
    <property type="evidence" value="ECO:0007669"/>
    <property type="project" value="UniProtKB-SubCell"/>
</dbReference>
<gene>
    <name evidence="8" type="ORF">POSPLADRAFT_1158126</name>
</gene>
<comment type="subcellular location">
    <subcellularLocation>
        <location evidence="1">Mitochondrion outer membrane</location>
        <topology evidence="1">Multi-pass membrane protein</topology>
    </subcellularLocation>
</comment>
<proteinExistence type="inferred from homology"/>
<keyword evidence="3" id="KW-1134">Transmembrane beta strand</keyword>
<sequence length="497" mass="53834">MADSELTAPPLQPPLLNTSSPRDKEPDALELEKLQKWQEERLGRKLRGEYESAVLHLAEVINDNLTTPLRIASVRVEGAVRTRKSFLATLVTPFLPQSTTPFDDTKTTLGDVLHTTRHIGNLLQETEIFQAVEAKLETSRDPLAQAGDVDIVFKTREKGRFYLNTSTQLGNNEGGASATCRVRNAFGGAEIFEANLAFATKTRVAFNAALSAPLTPTLKTRGELSVFGLERDNSSFASSSEGLRGVRAVVRTGAIPVGMHEFAYEAALRHVGNLTPTASISMREAAGQSIKSAVSHSWVRDTRDDRLLGTRGSYVKLFQELAGLGGDASFYKGEAHTQLSRALAPGITVSFAARSGLLWNLARPAPFSDRFQLGGPLSVRMFRANGLGSRDGPDSLGGDLYWATGVSLITDIPYKPDWPVKTHFFVNAGRLDAMDKAKSLKDNIMDSISKPSIAAGVGLVYKLDPVRVELNFGVPLVASKSDGFRKGFQAGIGLDFL</sequence>
<dbReference type="PANTHER" id="PTHR12815">
    <property type="entry name" value="SORTING AND ASSEMBLY MACHINERY SAMM50 PROTEIN FAMILY MEMBER"/>
    <property type="match status" value="1"/>
</dbReference>
<feature type="domain" description="Bacterial surface antigen (D15)" evidence="7">
    <location>
        <begin position="184"/>
        <end position="496"/>
    </location>
</feature>
<accession>A0A1X6MKS8</accession>
<dbReference type="GO" id="GO:0045040">
    <property type="term" value="P:protein insertion into mitochondrial outer membrane"/>
    <property type="evidence" value="ECO:0007669"/>
    <property type="project" value="TreeGrafter"/>
</dbReference>
<evidence type="ECO:0000256" key="4">
    <source>
        <dbReference type="ARBA" id="ARBA00022692"/>
    </source>
</evidence>
<dbReference type="InterPro" id="IPR039910">
    <property type="entry name" value="D15-like"/>
</dbReference>